<dbReference type="RefSeq" id="WP_184091290.1">
    <property type="nucleotide sequence ID" value="NZ_AP023367.1"/>
</dbReference>
<keyword evidence="9" id="KW-1185">Reference proteome</keyword>
<evidence type="ECO:0000256" key="1">
    <source>
        <dbReference type="ARBA" id="ARBA00009865"/>
    </source>
</evidence>
<dbReference type="Pfam" id="PF03422">
    <property type="entry name" value="CBM_6"/>
    <property type="match status" value="1"/>
</dbReference>
<proteinExistence type="inferred from homology"/>
<evidence type="ECO:0000313" key="8">
    <source>
        <dbReference type="EMBL" id="BCJ94205.1"/>
    </source>
</evidence>
<evidence type="ECO:0000313" key="9">
    <source>
        <dbReference type="Proteomes" id="UP000515561"/>
    </source>
</evidence>
<keyword evidence="5" id="KW-0119">Carbohydrate metabolism</keyword>
<dbReference type="GO" id="GO:0030246">
    <property type="term" value="F:carbohydrate binding"/>
    <property type="evidence" value="ECO:0007669"/>
    <property type="project" value="InterPro"/>
</dbReference>
<dbReference type="EMBL" id="AP023367">
    <property type="protein sequence ID" value="BCJ94205.1"/>
    <property type="molecule type" value="Genomic_DNA"/>
</dbReference>
<dbReference type="SUPFAM" id="SSF75005">
    <property type="entry name" value="Arabinanase/levansucrase/invertase"/>
    <property type="match status" value="1"/>
</dbReference>
<dbReference type="PANTHER" id="PTHR43772">
    <property type="entry name" value="ENDO-1,4-BETA-XYLANASE"/>
    <property type="match status" value="1"/>
</dbReference>
<dbReference type="Proteomes" id="UP000515561">
    <property type="component" value="Chromosome"/>
</dbReference>
<dbReference type="InterPro" id="IPR005084">
    <property type="entry name" value="CBM6"/>
</dbReference>
<dbReference type="InterPro" id="IPR008979">
    <property type="entry name" value="Galactose-bd-like_sf"/>
</dbReference>
<dbReference type="InterPro" id="IPR052176">
    <property type="entry name" value="Glycosyl_Hydrlase_43_Enz"/>
</dbReference>
<sequence length="435" mass="48795">MKITRRNPVVQTIYTSDPAPMVYKDTLYLYTGHDEDNSTWFTMNDWRCFSTKDMVNWTDHGSPLAYTDFSWARGDAWAGQCIERNDIFYYYVPMNKKGGQMAVGVAVSDSPTGPFHDPLGHPLVETETGDIDPTVYIDEDGQAYLYWGNPHLWYVKLNEDMISYDEKVGIVKVPLTEEGFGKRTGDSDRATLYEEGPWFYKRNGLYYMVYAASGIPENIAYSTSTSPTGPWTYRGIIMPTEGGSFTNHPGIIDFKGNSYFFYHNGALAGGGGFTRSVCVEQFQYNADGTFPMLHMTEEGVTPVGTINPYIRNEAETIAWEQGIKTEPCTQGGMNICHIDDGDFIKISNVDFGTYGPKSFRACVSCSSNGGTMKIHMDSLDGILLGEITATNTGSFNNWVMVETNVKNVTGIHDLYFTFHGDLTGNLFKVDYWNFQ</sequence>
<dbReference type="SMART" id="SM00606">
    <property type="entry name" value="CBD_IV"/>
    <property type="match status" value="1"/>
</dbReference>
<dbReference type="PROSITE" id="PS51175">
    <property type="entry name" value="CBM6"/>
    <property type="match status" value="1"/>
</dbReference>
<evidence type="ECO:0000256" key="6">
    <source>
        <dbReference type="ARBA" id="ARBA00023295"/>
    </source>
</evidence>
<keyword evidence="6 7" id="KW-0326">Glycosidase</keyword>
<dbReference type="CDD" id="cd18618">
    <property type="entry name" value="GH43_Xsa43E-like"/>
    <property type="match status" value="1"/>
</dbReference>
<keyword evidence="4 7" id="KW-0378">Hydrolase</keyword>
<evidence type="ECO:0000256" key="7">
    <source>
        <dbReference type="RuleBase" id="RU361187"/>
    </source>
</evidence>
<reference evidence="8 9" key="1">
    <citation type="journal article" date="2016" name="Int. J. Syst. Evol. Microbiol.">
        <title>Descriptions of Anaerotaenia torta gen. nov., sp. nov. and Anaerocolumna cellulosilytica gen. nov., sp. nov. isolated from a methanogenic reactor of cattle waste.</title>
        <authorList>
            <person name="Uek A."/>
            <person name="Ohtaki Y."/>
            <person name="Kaku N."/>
            <person name="Ueki K."/>
        </authorList>
    </citation>
    <scope>NUCLEOTIDE SEQUENCE [LARGE SCALE GENOMIC DNA]</scope>
    <source>
        <strain evidence="8 9">SN021</strain>
    </source>
</reference>
<organism evidence="8 9">
    <name type="scientific">Anaerocolumna cellulosilytica</name>
    <dbReference type="NCBI Taxonomy" id="433286"/>
    <lineage>
        <taxon>Bacteria</taxon>
        <taxon>Bacillati</taxon>
        <taxon>Bacillota</taxon>
        <taxon>Clostridia</taxon>
        <taxon>Lachnospirales</taxon>
        <taxon>Lachnospiraceae</taxon>
        <taxon>Anaerocolumna</taxon>
    </lineage>
</organism>
<dbReference type="AlphaFoldDB" id="A0A6S6R416"/>
<dbReference type="InterPro" id="IPR006584">
    <property type="entry name" value="Cellulose-bd_IV"/>
</dbReference>
<keyword evidence="2 8" id="KW-0858">Xylan degradation</keyword>
<dbReference type="Gene3D" id="2.60.120.260">
    <property type="entry name" value="Galactose-binding domain-like"/>
    <property type="match status" value="1"/>
</dbReference>
<dbReference type="GO" id="GO:0045493">
    <property type="term" value="P:xylan catabolic process"/>
    <property type="evidence" value="ECO:0007669"/>
    <property type="project" value="UniProtKB-KW"/>
</dbReference>
<dbReference type="SUPFAM" id="SSF49785">
    <property type="entry name" value="Galactose-binding domain-like"/>
    <property type="match status" value="1"/>
</dbReference>
<keyword evidence="3" id="KW-0732">Signal</keyword>
<gene>
    <name evidence="8" type="primary">xynD_2</name>
    <name evidence="8" type="ORF">acsn021_17740</name>
</gene>
<dbReference type="InterPro" id="IPR023296">
    <property type="entry name" value="Glyco_hydro_beta-prop_sf"/>
</dbReference>
<name>A0A6S6R416_9FIRM</name>
<dbReference type="Pfam" id="PF04616">
    <property type="entry name" value="Glyco_hydro_43"/>
    <property type="match status" value="1"/>
</dbReference>
<evidence type="ECO:0000256" key="5">
    <source>
        <dbReference type="ARBA" id="ARBA00023277"/>
    </source>
</evidence>
<protein>
    <submittedName>
        <fullName evidence="8">Endo-1,4-beta-xylanase</fullName>
    </submittedName>
</protein>
<comment type="similarity">
    <text evidence="1 7">Belongs to the glycosyl hydrolase 43 family.</text>
</comment>
<dbReference type="KEGG" id="acel:acsn021_17740"/>
<evidence type="ECO:0000256" key="2">
    <source>
        <dbReference type="ARBA" id="ARBA00022651"/>
    </source>
</evidence>
<dbReference type="PANTHER" id="PTHR43772:SF2">
    <property type="entry name" value="PUTATIVE (AFU_ORTHOLOGUE AFUA_2G04480)-RELATED"/>
    <property type="match status" value="1"/>
</dbReference>
<evidence type="ECO:0000256" key="4">
    <source>
        <dbReference type="ARBA" id="ARBA00022801"/>
    </source>
</evidence>
<dbReference type="InterPro" id="IPR006710">
    <property type="entry name" value="Glyco_hydro_43"/>
</dbReference>
<dbReference type="CDD" id="cd04084">
    <property type="entry name" value="CBM6_xylanase-like"/>
    <property type="match status" value="1"/>
</dbReference>
<dbReference type="Gene3D" id="2.115.10.20">
    <property type="entry name" value="Glycosyl hydrolase domain, family 43"/>
    <property type="match status" value="1"/>
</dbReference>
<evidence type="ECO:0000256" key="3">
    <source>
        <dbReference type="ARBA" id="ARBA00022729"/>
    </source>
</evidence>
<accession>A0A6S6R416</accession>
<dbReference type="GO" id="GO:0004553">
    <property type="term" value="F:hydrolase activity, hydrolyzing O-glycosyl compounds"/>
    <property type="evidence" value="ECO:0007669"/>
    <property type="project" value="InterPro"/>
</dbReference>
<keyword evidence="2 8" id="KW-0624">Polysaccharide degradation</keyword>